<organism evidence="1 2">
    <name type="scientific">Salmonella enterica subsp. enterica serovar Montevideo str. S5-403</name>
    <dbReference type="NCBI Taxonomy" id="913242"/>
    <lineage>
        <taxon>Bacteria</taxon>
        <taxon>Pseudomonadati</taxon>
        <taxon>Pseudomonadota</taxon>
        <taxon>Gammaproteobacteria</taxon>
        <taxon>Enterobacterales</taxon>
        <taxon>Enterobacteriaceae</taxon>
        <taxon>Salmonella</taxon>
    </lineage>
</organism>
<dbReference type="AlphaFoldDB" id="G5Q6W2"/>
<evidence type="ECO:0000313" key="2">
    <source>
        <dbReference type="Proteomes" id="UP000003221"/>
    </source>
</evidence>
<dbReference type="Proteomes" id="UP000003221">
    <property type="component" value="Unassembled WGS sequence"/>
</dbReference>
<comment type="caution">
    <text evidence="1">The sequence shown here is derived from an EMBL/GenBank/DDBJ whole genome shotgun (WGS) entry which is preliminary data.</text>
</comment>
<protein>
    <submittedName>
        <fullName evidence="1">Uncharacterized protein</fullName>
    </submittedName>
</protein>
<evidence type="ECO:0000313" key="1">
    <source>
        <dbReference type="EMBL" id="EHC75805.1"/>
    </source>
</evidence>
<gene>
    <name evidence="1" type="ORF">LTSEMON_4015</name>
</gene>
<reference evidence="1 2" key="1">
    <citation type="journal article" date="2011" name="BMC Genomics">
        <title>Genome sequencing reveals diversification of virulence factor content and possible host adaptation in distinct subpopulations of Salmonella enterica.</title>
        <authorList>
            <person name="den Bakker H.C."/>
            <person name="Moreno Switt A.I."/>
            <person name="Govoni G."/>
            <person name="Cummings C.A."/>
            <person name="Ranieri M.L."/>
            <person name="Degoricija L."/>
            <person name="Hoelzer K."/>
            <person name="Rodriguez-Rivera L.D."/>
            <person name="Brown S."/>
            <person name="Bolchacova E."/>
            <person name="Furtado M.R."/>
            <person name="Wiedmann M."/>
        </authorList>
    </citation>
    <scope>NUCLEOTIDE SEQUENCE [LARGE SCALE GENOMIC DNA]</scope>
    <source>
        <strain evidence="1 2">S5-403</strain>
    </source>
</reference>
<accession>G5Q6W2</accession>
<dbReference type="EMBL" id="AFCS01000937">
    <property type="protein sequence ID" value="EHC75805.1"/>
    <property type="molecule type" value="Genomic_DNA"/>
</dbReference>
<name>G5Q6W2_SALMO</name>
<sequence>MKGKRQAYGAHHLLAGSDPKRIISWPDQIRIRSGNPLR</sequence>
<proteinExistence type="predicted"/>